<dbReference type="EMBL" id="CAJJDN010000127">
    <property type="protein sequence ID" value="CAD8120590.1"/>
    <property type="molecule type" value="Genomic_DNA"/>
</dbReference>
<evidence type="ECO:0000313" key="3">
    <source>
        <dbReference type="EMBL" id="CAD8120590.1"/>
    </source>
</evidence>
<reference evidence="3" key="1">
    <citation type="submission" date="2021-01" db="EMBL/GenBank/DDBJ databases">
        <authorList>
            <consortium name="Genoscope - CEA"/>
            <person name="William W."/>
        </authorList>
    </citation>
    <scope>NUCLEOTIDE SEQUENCE</scope>
</reference>
<organism evidence="3 4">
    <name type="scientific">Paramecium sonneborni</name>
    <dbReference type="NCBI Taxonomy" id="65129"/>
    <lineage>
        <taxon>Eukaryota</taxon>
        <taxon>Sar</taxon>
        <taxon>Alveolata</taxon>
        <taxon>Ciliophora</taxon>
        <taxon>Intramacronucleata</taxon>
        <taxon>Oligohymenophorea</taxon>
        <taxon>Peniculida</taxon>
        <taxon>Parameciidae</taxon>
        <taxon>Paramecium</taxon>
    </lineage>
</organism>
<proteinExistence type="predicted"/>
<keyword evidence="1" id="KW-0175">Coiled coil</keyword>
<comment type="caution">
    <text evidence="3">The sequence shown here is derived from an EMBL/GenBank/DDBJ whole genome shotgun (WGS) entry which is preliminary data.</text>
</comment>
<gene>
    <name evidence="3" type="ORF">PSON_ATCC_30995.1.T1270048</name>
</gene>
<evidence type="ECO:0000259" key="2">
    <source>
        <dbReference type="Pfam" id="PF05303"/>
    </source>
</evidence>
<keyword evidence="4" id="KW-1185">Reference proteome</keyword>
<feature type="coiled-coil region" evidence="1">
    <location>
        <begin position="49"/>
        <end position="92"/>
    </location>
</feature>
<name>A0A8S1R1X7_9CILI</name>
<feature type="domain" description="GSKIP" evidence="2">
    <location>
        <begin position="46"/>
        <end position="82"/>
    </location>
</feature>
<protein>
    <recommendedName>
        <fullName evidence="2">GSKIP domain-containing protein</fullName>
    </recommendedName>
</protein>
<accession>A0A8S1R1X7</accession>
<sequence>MNFSKEFEEYSKLKYLSRLQIGNKVNTMTKEKKLDLECDIDKGIKVLKYNKVFENMEQLLNQYSKLFREKFEEDLSKKINQLTNQLQEEEDSEDY</sequence>
<evidence type="ECO:0000256" key="1">
    <source>
        <dbReference type="SAM" id="Coils"/>
    </source>
</evidence>
<dbReference type="Pfam" id="PF05303">
    <property type="entry name" value="GSKIP_dom"/>
    <property type="match status" value="1"/>
</dbReference>
<evidence type="ECO:0000313" key="4">
    <source>
        <dbReference type="Proteomes" id="UP000692954"/>
    </source>
</evidence>
<dbReference type="AlphaFoldDB" id="A0A8S1R1X7"/>
<dbReference type="InterPro" id="IPR007967">
    <property type="entry name" value="GSKIP_dom"/>
</dbReference>
<dbReference type="Proteomes" id="UP000692954">
    <property type="component" value="Unassembled WGS sequence"/>
</dbReference>